<gene>
    <name evidence="2" type="ORF">M9Y10_025408</name>
</gene>
<evidence type="ECO:0000313" key="2">
    <source>
        <dbReference type="EMBL" id="KAK8842551.1"/>
    </source>
</evidence>
<organism evidence="2 3">
    <name type="scientific">Tritrichomonas musculus</name>
    <dbReference type="NCBI Taxonomy" id="1915356"/>
    <lineage>
        <taxon>Eukaryota</taxon>
        <taxon>Metamonada</taxon>
        <taxon>Parabasalia</taxon>
        <taxon>Tritrichomonadida</taxon>
        <taxon>Tritrichomonadidae</taxon>
        <taxon>Tritrichomonas</taxon>
    </lineage>
</organism>
<proteinExistence type="predicted"/>
<dbReference type="Proteomes" id="UP001470230">
    <property type="component" value="Unassembled WGS sequence"/>
</dbReference>
<feature type="coiled-coil region" evidence="1">
    <location>
        <begin position="22"/>
        <end position="75"/>
    </location>
</feature>
<keyword evidence="1" id="KW-0175">Coiled coil</keyword>
<name>A0ABR2H9E3_9EUKA</name>
<sequence length="243" mass="27665">MNSDSGSLTCEPCMNQWVEENIDDLRVSAEAESERLQEILQQIQSIQTLPTDEKKRKLEELIDFLQKNASKEELQTLFDSIDIALNDFMGDPRRFVSCIAQILTCLESDTEKTQVAIQRYLQDKQIGQVSTPAPFDWTMVDILISQLSHLAGPDAIFTREMRDSIIFSLFPYSGEGHYLQELVSQFLLLSVGEKISVVRQRMRSLSQAPLSKVTLLSNMVIEIHEKYEKQMEDLGTSGIDPND</sequence>
<protein>
    <submittedName>
        <fullName evidence="2">Uncharacterized protein</fullName>
    </submittedName>
</protein>
<comment type="caution">
    <text evidence="2">The sequence shown here is derived from an EMBL/GenBank/DDBJ whole genome shotgun (WGS) entry which is preliminary data.</text>
</comment>
<dbReference type="EMBL" id="JAPFFF010000037">
    <property type="protein sequence ID" value="KAK8842551.1"/>
    <property type="molecule type" value="Genomic_DNA"/>
</dbReference>
<keyword evidence="3" id="KW-1185">Reference proteome</keyword>
<accession>A0ABR2H9E3</accession>
<evidence type="ECO:0000313" key="3">
    <source>
        <dbReference type="Proteomes" id="UP001470230"/>
    </source>
</evidence>
<reference evidence="2 3" key="1">
    <citation type="submission" date="2024-04" db="EMBL/GenBank/DDBJ databases">
        <title>Tritrichomonas musculus Genome.</title>
        <authorList>
            <person name="Alves-Ferreira E."/>
            <person name="Grigg M."/>
            <person name="Lorenzi H."/>
            <person name="Galac M."/>
        </authorList>
    </citation>
    <scope>NUCLEOTIDE SEQUENCE [LARGE SCALE GENOMIC DNA]</scope>
    <source>
        <strain evidence="2 3">EAF2021</strain>
    </source>
</reference>
<evidence type="ECO:0000256" key="1">
    <source>
        <dbReference type="SAM" id="Coils"/>
    </source>
</evidence>